<dbReference type="RefSeq" id="WP_010886544.1">
    <property type="nucleotide sequence ID" value="NC_000964.3"/>
</dbReference>
<name>A0A6M4JRM7_BACSU</name>
<organism evidence="1">
    <name type="scientific">Bacillus subtilis (strain 168)</name>
    <dbReference type="NCBI Taxonomy" id="224308"/>
    <lineage>
        <taxon>Bacteria</taxon>
        <taxon>Bacillati</taxon>
        <taxon>Bacillota</taxon>
        <taxon>Bacilli</taxon>
        <taxon>Bacillales</taxon>
        <taxon>Bacillaceae</taxon>
        <taxon>Bacillus</taxon>
    </lineage>
</organism>
<accession>A0A6M4JRM7</accession>
<dbReference type="AlphaFoldDB" id="A0A6M4JRM7"/>
<protein>
    <submittedName>
        <fullName evidence="1">Uncharacterized protein</fullName>
    </submittedName>
</protein>
<evidence type="ECO:0000313" key="1">
    <source>
        <dbReference type="EMBL" id="QJP90884.1"/>
    </source>
</evidence>
<reference evidence="1" key="1">
    <citation type="submission" date="2020-04" db="EMBL/GenBank/DDBJ databases">
        <title>Phage recombination drives evolution of spore-forming Bacilli.</title>
        <authorList>
            <person name="Dragos A."/>
            <person name="Kovacs A.T."/>
        </authorList>
    </citation>
    <scope>NUCLEOTIDE SEQUENCE</scope>
    <source>
        <strain evidence="1">168</strain>
    </source>
</reference>
<dbReference type="EMBL" id="CP052842">
    <property type="protein sequence ID" value="QJP90884.1"/>
    <property type="molecule type" value="Genomic_DNA"/>
</dbReference>
<sequence length="67" mass="8384">MKLIEERTYEERLYIYSDDIEARKHFVSELKPKGWMVDNCWVGIDLNQIKQFYRFKRELTDDYVFNR</sequence>
<gene>
    <name evidence="1" type="ORF">HIR78_12480</name>
</gene>
<dbReference type="KEGG" id="bsu:BSU20600"/>
<dbReference type="OrthoDB" id="2889997at2"/>
<proteinExistence type="predicted"/>